<sequence length="939" mass="96433">MSTGNCARLNWGQPGHHDGSDASPGIGSGRSCVSRFLLAGLLLIAGSMPLTQATAAPTTTITADPSSIQEGGEPGNFIIQVTDPDFPCFLNESTVEVSVAFGGSAIFGVDYLATGATGNLVSVPMTLQTPDCEFGQASGTALVRIDPLADDLVEGDETVVLGSSTCSIPGFEAPPTTCAASATMTILDSTLIASIEASDPDASKETLDPGEFLVSLSSPAGEGGVTVTYSLSGSAVAGVDFAPLPGTLVIPAGQSSATISVTPLPGNPGDPDADLIVTVQPGQGYAVGAPASATVVIRGRPALPEASITAVSNASKETATRGEYIVNLSRPAGEDVTIFYNLSGSATPGVDFEPLSGTVRVLAGQASAPIGVIPISGEQGSPDTELTASLQPGEGYVIGTPASATLSITGRAGLPLALTVVSGNDQLATSRQSLQPFVVRATNSAGGVAGLVVLWEIVQGDGSLSTTQSTTNASGEASTVLTPGDQTQYAVRATLSAQGIALSAAFNAVASAPLADLPGMSPGQRSVAGALDALCPALNTRGQQGTLTSGEQDLLNQCRTLIANSGTNPGAVVQGVVALTPEQASAPRKLITQISSVQVDNLTERLSALRSGARGISLRGLSVGIGDQTIQGGLLASAIKQGVESGGAASADDAWPFERLGIFITGDVQWGSKNKTINEDGFTFDTLGLTAGADYRFTDGLILGAALGFASTKVDIDAAGGSLNGDSWSLSLYGTYYPTDNFYLEGSATYGWDTYDQDRNIAYSLLGGSRQAKANFDGSQYSLLFGAGYDLIRGGNIIDMYGRVRYTSASLDDYRERGASGLDLVIRGQDAVSFVSILGAQISRSISLQKAVLIPQGWIEWEHEFEKGDDEVQGYFAHDPNRFGFSLPTDALDTDLIRLGVGLGAQFGQGRVAFVSFQTSLGMEDYSEYNVTAGIRMEF</sequence>
<evidence type="ECO:0000313" key="7">
    <source>
        <dbReference type="Proteomes" id="UP000274556"/>
    </source>
</evidence>
<dbReference type="InterPro" id="IPR005546">
    <property type="entry name" value="Autotransporte_beta"/>
</dbReference>
<name>A0A495VD04_9GAMM</name>
<evidence type="ECO:0000256" key="4">
    <source>
        <dbReference type="SAM" id="MobiDB-lite"/>
    </source>
</evidence>
<evidence type="ECO:0000256" key="1">
    <source>
        <dbReference type="ARBA" id="ARBA00022729"/>
    </source>
</evidence>
<dbReference type="SUPFAM" id="SSF49373">
    <property type="entry name" value="Invasin/intimin cell-adhesion fragments"/>
    <property type="match status" value="1"/>
</dbReference>
<comment type="caution">
    <text evidence="6">The sequence shown here is derived from an EMBL/GenBank/DDBJ whole genome shotgun (WGS) entry which is preliminary data.</text>
</comment>
<dbReference type="InterPro" id="IPR006315">
    <property type="entry name" value="OM_autotransptr_brl_dom"/>
</dbReference>
<dbReference type="Pfam" id="PF03797">
    <property type="entry name" value="Autotransporter"/>
    <property type="match status" value="1"/>
</dbReference>
<keyword evidence="7" id="KW-1185">Reference proteome</keyword>
<dbReference type="InterPro" id="IPR036709">
    <property type="entry name" value="Autotransporte_beta_dom_sf"/>
</dbReference>
<feature type="domain" description="Autotransporter" evidence="5">
    <location>
        <begin position="647"/>
        <end position="939"/>
    </location>
</feature>
<dbReference type="PROSITE" id="PS51208">
    <property type="entry name" value="AUTOTRANSPORTER"/>
    <property type="match status" value="1"/>
</dbReference>
<evidence type="ECO:0000256" key="3">
    <source>
        <dbReference type="ARBA" id="ARBA00022837"/>
    </source>
</evidence>
<dbReference type="SMART" id="SM00869">
    <property type="entry name" value="Autotransporter"/>
    <property type="match status" value="1"/>
</dbReference>
<dbReference type="AlphaFoldDB" id="A0A495VD04"/>
<keyword evidence="2" id="KW-0677">Repeat</keyword>
<dbReference type="Gene3D" id="2.40.128.130">
    <property type="entry name" value="Autotransporter beta-domain"/>
    <property type="match status" value="1"/>
</dbReference>
<organism evidence="6 7">
    <name type="scientific">Thiocapsa rosea</name>
    <dbReference type="NCBI Taxonomy" id="69360"/>
    <lineage>
        <taxon>Bacteria</taxon>
        <taxon>Pseudomonadati</taxon>
        <taxon>Pseudomonadota</taxon>
        <taxon>Gammaproteobacteria</taxon>
        <taxon>Chromatiales</taxon>
        <taxon>Chromatiaceae</taxon>
        <taxon>Thiocapsa</taxon>
    </lineage>
</organism>
<dbReference type="OrthoDB" id="5699539at2"/>
<dbReference type="SUPFAM" id="SSF103515">
    <property type="entry name" value="Autotransporter"/>
    <property type="match status" value="1"/>
</dbReference>
<dbReference type="InterPro" id="IPR013783">
    <property type="entry name" value="Ig-like_fold"/>
</dbReference>
<dbReference type="InterPro" id="IPR003644">
    <property type="entry name" value="Calx_beta"/>
</dbReference>
<dbReference type="Proteomes" id="UP000274556">
    <property type="component" value="Unassembled WGS sequence"/>
</dbReference>
<evidence type="ECO:0000259" key="5">
    <source>
        <dbReference type="PROSITE" id="PS51208"/>
    </source>
</evidence>
<dbReference type="GO" id="GO:0019867">
    <property type="term" value="C:outer membrane"/>
    <property type="evidence" value="ECO:0007669"/>
    <property type="project" value="InterPro"/>
</dbReference>
<reference evidence="6 7" key="1">
    <citation type="submission" date="2018-10" db="EMBL/GenBank/DDBJ databases">
        <title>Genomic Encyclopedia of Archaeal and Bacterial Type Strains, Phase II (KMG-II): from individual species to whole genera.</title>
        <authorList>
            <person name="Goeker M."/>
        </authorList>
    </citation>
    <scope>NUCLEOTIDE SEQUENCE [LARGE SCALE GENOMIC DNA]</scope>
    <source>
        <strain evidence="6 7">DSM 235</strain>
    </source>
</reference>
<dbReference type="Pfam" id="PF03160">
    <property type="entry name" value="Calx-beta"/>
    <property type="match status" value="1"/>
</dbReference>
<keyword evidence="3" id="KW-0106">Calcium</keyword>
<dbReference type="EMBL" id="RBXL01000001">
    <property type="protein sequence ID" value="RKT46305.1"/>
    <property type="molecule type" value="Genomic_DNA"/>
</dbReference>
<dbReference type="NCBIfam" id="TIGR01414">
    <property type="entry name" value="autotrans_barl"/>
    <property type="match status" value="1"/>
</dbReference>
<dbReference type="Gene3D" id="2.60.40.10">
    <property type="entry name" value="Immunoglobulins"/>
    <property type="match status" value="1"/>
</dbReference>
<evidence type="ECO:0000313" key="6">
    <source>
        <dbReference type="EMBL" id="RKT46305.1"/>
    </source>
</evidence>
<gene>
    <name evidence="6" type="ORF">BDD21_3812</name>
</gene>
<feature type="region of interest" description="Disordered" evidence="4">
    <location>
        <begin position="1"/>
        <end position="23"/>
    </location>
</feature>
<dbReference type="Gene3D" id="2.60.40.2030">
    <property type="match status" value="3"/>
</dbReference>
<keyword evidence="1" id="KW-0732">Signal</keyword>
<protein>
    <submittedName>
        <fullName evidence="6">Outer membrane autotransporter protein</fullName>
    </submittedName>
</protein>
<dbReference type="InterPro" id="IPR008964">
    <property type="entry name" value="Invasin/intimin_cell_adhesion"/>
</dbReference>
<dbReference type="SUPFAM" id="SSF141072">
    <property type="entry name" value="CalX-like"/>
    <property type="match status" value="2"/>
</dbReference>
<accession>A0A495VD04</accession>
<dbReference type="GO" id="GO:0007154">
    <property type="term" value="P:cell communication"/>
    <property type="evidence" value="ECO:0007669"/>
    <property type="project" value="InterPro"/>
</dbReference>
<evidence type="ECO:0000256" key="2">
    <source>
        <dbReference type="ARBA" id="ARBA00022737"/>
    </source>
</evidence>
<dbReference type="InterPro" id="IPR038081">
    <property type="entry name" value="CalX-like_sf"/>
</dbReference>
<proteinExistence type="predicted"/>